<keyword evidence="7" id="KW-0805">Transcription regulation</keyword>
<dbReference type="EMBL" id="FN653020">
    <property type="protein sequence ID" value="CBY23099.1"/>
    <property type="molecule type" value="Genomic_DNA"/>
</dbReference>
<proteinExistence type="inferred from homology"/>
<name>E4X001_OIKDI</name>
<dbReference type="InParanoid" id="E4X001"/>
<dbReference type="OrthoDB" id="427030at2759"/>
<gene>
    <name evidence="13" type="ORF">GSOID_T00015027001</name>
</gene>
<evidence type="ECO:0000256" key="3">
    <source>
        <dbReference type="ARBA" id="ARBA00022723"/>
    </source>
</evidence>
<dbReference type="Gene3D" id="3.30.160.60">
    <property type="entry name" value="Classic Zinc Finger"/>
    <property type="match status" value="5"/>
</dbReference>
<protein>
    <recommendedName>
        <fullName evidence="12">C2H2-type domain-containing protein</fullName>
    </recommendedName>
</protein>
<evidence type="ECO:0000256" key="9">
    <source>
        <dbReference type="ARBA" id="ARBA00023163"/>
    </source>
</evidence>
<keyword evidence="10" id="KW-0539">Nucleus</keyword>
<evidence type="ECO:0000259" key="12">
    <source>
        <dbReference type="PROSITE" id="PS50157"/>
    </source>
</evidence>
<comment type="similarity">
    <text evidence="2">Belongs to the krueppel C2H2-type zinc-finger protein family.</text>
</comment>
<dbReference type="Proteomes" id="UP000001307">
    <property type="component" value="Unassembled WGS sequence"/>
</dbReference>
<evidence type="ECO:0000256" key="5">
    <source>
        <dbReference type="ARBA" id="ARBA00022771"/>
    </source>
</evidence>
<feature type="domain" description="C2H2-type" evidence="12">
    <location>
        <begin position="407"/>
        <end position="434"/>
    </location>
</feature>
<dbReference type="InterPro" id="IPR013087">
    <property type="entry name" value="Znf_C2H2_type"/>
</dbReference>
<dbReference type="GO" id="GO:0000981">
    <property type="term" value="F:DNA-binding transcription factor activity, RNA polymerase II-specific"/>
    <property type="evidence" value="ECO:0007669"/>
    <property type="project" value="TreeGrafter"/>
</dbReference>
<dbReference type="PROSITE" id="PS00028">
    <property type="entry name" value="ZINC_FINGER_C2H2_1"/>
    <property type="match status" value="6"/>
</dbReference>
<evidence type="ECO:0000256" key="7">
    <source>
        <dbReference type="ARBA" id="ARBA00023015"/>
    </source>
</evidence>
<feature type="domain" description="C2H2-type" evidence="12">
    <location>
        <begin position="470"/>
        <end position="497"/>
    </location>
</feature>
<keyword evidence="5 11" id="KW-0863">Zinc-finger</keyword>
<keyword evidence="3" id="KW-0479">Metal-binding</keyword>
<evidence type="ECO:0000256" key="2">
    <source>
        <dbReference type="ARBA" id="ARBA00006991"/>
    </source>
</evidence>
<evidence type="ECO:0000256" key="4">
    <source>
        <dbReference type="ARBA" id="ARBA00022737"/>
    </source>
</evidence>
<dbReference type="InterPro" id="IPR036236">
    <property type="entry name" value="Znf_C2H2_sf"/>
</dbReference>
<dbReference type="FunFam" id="3.30.160.60:FF:000557">
    <property type="entry name" value="zinc finger and SCAN domain-containing protein 29"/>
    <property type="match status" value="1"/>
</dbReference>
<feature type="domain" description="C2H2-type" evidence="12">
    <location>
        <begin position="435"/>
        <end position="458"/>
    </location>
</feature>
<keyword evidence="4" id="KW-0677">Repeat</keyword>
<dbReference type="GO" id="GO:0008270">
    <property type="term" value="F:zinc ion binding"/>
    <property type="evidence" value="ECO:0007669"/>
    <property type="project" value="UniProtKB-KW"/>
</dbReference>
<dbReference type="PROSITE" id="PS50157">
    <property type="entry name" value="ZINC_FINGER_C2H2_2"/>
    <property type="match status" value="6"/>
</dbReference>
<keyword evidence="9" id="KW-0804">Transcription</keyword>
<evidence type="ECO:0000256" key="11">
    <source>
        <dbReference type="PROSITE-ProRule" id="PRU00042"/>
    </source>
</evidence>
<feature type="domain" description="C2H2-type" evidence="12">
    <location>
        <begin position="498"/>
        <end position="525"/>
    </location>
</feature>
<organism evidence="13">
    <name type="scientific">Oikopleura dioica</name>
    <name type="common">Tunicate</name>
    <dbReference type="NCBI Taxonomy" id="34765"/>
    <lineage>
        <taxon>Eukaryota</taxon>
        <taxon>Metazoa</taxon>
        <taxon>Chordata</taxon>
        <taxon>Tunicata</taxon>
        <taxon>Appendicularia</taxon>
        <taxon>Copelata</taxon>
        <taxon>Oikopleuridae</taxon>
        <taxon>Oikopleura</taxon>
    </lineage>
</organism>
<dbReference type="PANTHER" id="PTHR24408:SF58">
    <property type="entry name" value="TRANSCRIPTION FACTOR (TFIIIA), PUTATIVE (AFU_ORTHOLOGUE AFUA_1G05150)-RELATED"/>
    <property type="match status" value="1"/>
</dbReference>
<keyword evidence="8" id="KW-0238">DNA-binding</keyword>
<dbReference type="GO" id="GO:0043565">
    <property type="term" value="F:sequence-specific DNA binding"/>
    <property type="evidence" value="ECO:0007669"/>
    <property type="project" value="TreeGrafter"/>
</dbReference>
<evidence type="ECO:0000256" key="10">
    <source>
        <dbReference type="ARBA" id="ARBA00023242"/>
    </source>
</evidence>
<accession>E4X001</accession>
<feature type="domain" description="C2H2-type" evidence="12">
    <location>
        <begin position="379"/>
        <end position="406"/>
    </location>
</feature>
<comment type="subcellular location">
    <subcellularLocation>
        <location evidence="1">Nucleus</location>
    </subcellularLocation>
</comment>
<evidence type="ECO:0000256" key="6">
    <source>
        <dbReference type="ARBA" id="ARBA00022833"/>
    </source>
</evidence>
<dbReference type="FunFam" id="3.30.160.60:FF:000100">
    <property type="entry name" value="Zinc finger 45-like"/>
    <property type="match status" value="1"/>
</dbReference>
<keyword evidence="14" id="KW-1185">Reference proteome</keyword>
<dbReference type="SMART" id="SM00355">
    <property type="entry name" value="ZnF_C2H2"/>
    <property type="match status" value="8"/>
</dbReference>
<evidence type="ECO:0000313" key="14">
    <source>
        <dbReference type="Proteomes" id="UP000001307"/>
    </source>
</evidence>
<dbReference type="PANTHER" id="PTHR24408">
    <property type="entry name" value="ZINC FINGER PROTEIN"/>
    <property type="match status" value="1"/>
</dbReference>
<reference evidence="13" key="1">
    <citation type="journal article" date="2010" name="Science">
        <title>Plasticity of animal genome architecture unmasked by rapid evolution of a pelagic tunicate.</title>
        <authorList>
            <person name="Denoeud F."/>
            <person name="Henriet S."/>
            <person name="Mungpakdee S."/>
            <person name="Aury J.M."/>
            <person name="Da Silva C."/>
            <person name="Brinkmann H."/>
            <person name="Mikhaleva J."/>
            <person name="Olsen L.C."/>
            <person name="Jubin C."/>
            <person name="Canestro C."/>
            <person name="Bouquet J.M."/>
            <person name="Danks G."/>
            <person name="Poulain J."/>
            <person name="Campsteijn C."/>
            <person name="Adamski M."/>
            <person name="Cross I."/>
            <person name="Yadetie F."/>
            <person name="Muffato M."/>
            <person name="Louis A."/>
            <person name="Butcher S."/>
            <person name="Tsagkogeorga G."/>
            <person name="Konrad A."/>
            <person name="Singh S."/>
            <person name="Jensen M.F."/>
            <person name="Cong E.H."/>
            <person name="Eikeseth-Otteraa H."/>
            <person name="Noel B."/>
            <person name="Anthouard V."/>
            <person name="Porcel B.M."/>
            <person name="Kachouri-Lafond R."/>
            <person name="Nishino A."/>
            <person name="Ugolini M."/>
            <person name="Chourrout P."/>
            <person name="Nishida H."/>
            <person name="Aasland R."/>
            <person name="Huzurbazar S."/>
            <person name="Westhof E."/>
            <person name="Delsuc F."/>
            <person name="Lehrach H."/>
            <person name="Reinhardt R."/>
            <person name="Weissenbach J."/>
            <person name="Roy S.W."/>
            <person name="Artiguenave F."/>
            <person name="Postlethwait J.H."/>
            <person name="Manak J.R."/>
            <person name="Thompson E.M."/>
            <person name="Jaillon O."/>
            <person name="Du Pasquier L."/>
            <person name="Boudinot P."/>
            <person name="Liberles D.A."/>
            <person name="Volff J.N."/>
            <person name="Philippe H."/>
            <person name="Lenhard B."/>
            <person name="Roest Crollius H."/>
            <person name="Wincker P."/>
            <person name="Chourrout D."/>
        </authorList>
    </citation>
    <scope>NUCLEOTIDE SEQUENCE [LARGE SCALE GENOMIC DNA]</scope>
</reference>
<dbReference type="GO" id="GO:0005634">
    <property type="term" value="C:nucleus"/>
    <property type="evidence" value="ECO:0007669"/>
    <property type="project" value="UniProtKB-SubCell"/>
</dbReference>
<feature type="domain" description="C2H2-type" evidence="12">
    <location>
        <begin position="526"/>
        <end position="550"/>
    </location>
</feature>
<dbReference type="AlphaFoldDB" id="E4X001"/>
<keyword evidence="6" id="KW-0862">Zinc</keyword>
<dbReference type="Pfam" id="PF00096">
    <property type="entry name" value="zf-C2H2"/>
    <property type="match status" value="4"/>
</dbReference>
<dbReference type="FunFam" id="3.30.160.60:FF:001370">
    <property type="entry name" value="Zinc finger protein"/>
    <property type="match status" value="1"/>
</dbReference>
<dbReference type="SUPFAM" id="SSF57667">
    <property type="entry name" value="beta-beta-alpha zinc fingers"/>
    <property type="match status" value="3"/>
</dbReference>
<sequence>MDQNELEFVNLPQRDNPTLSTVSISTVPGVQVEQVADNAESFTGSNEPVHQHYPEHEEFDELSAMADESDPLWTQGHADEQARITLEVDAVNNASAKAFRMPLTSLKRRKSPQEDSQEFHHRVSAKSKVMFSCDVCDLEFCDPKVAVKHISEHHMQSSSFPSLRSSHSSANQEPQLIISNPDGLKTQFIMDGQRLLEMDEGVFIQMNNSTSIKAENISSQINSLPSAITMQNPALQALSEFNSNNIKYETIPITSSATTPLYQNKTQKAKTVPIEPAPKTVWKNARMSKFEHVEISSVPIRGPSSFQQAQKMQNDEYMREEHLDDQNRNRQIMPQNAVVVESYSSNHTSPLSFADDVLDGDIIGLSKCDKAVTMGEKRFTCEKCNKQFYRKNKLLQHMDGHAAEKMHQCQYCGKRFQFKTSLVHHLNCHSANPRFKCHFCGKILSAHKMLLKHLVKQHGQSVDDDLVPVHKCEDCGYKTIYKSDLTKHRRKHTGEKPYKCPICFKEFSDSSILRRHEVVHTGAKPWKCSFCDKAYTLRSTLTNHIKKAHSAWANVNVCTYQNCNKAFATHEEYLKHSKECRGNYSTQHSPSMSPSSAKGTEILLRTGNSSARKQCKFGDMQKQNTSQFQIVNVQHPPNDESKVQIITSLDHSHLDGGITLDEAGRVFTNSQHQLETVVFDQSRAVHAESSSSVIQVENAANQEYRIVGILPENTNSSRKTMRSIVPSSNIVPISTYSPTMYDSDLKQVRIENQLTSAYRHMVVQDRTPEYKNGNILNEPSQFASTPQNPILYQDLDNIIASKQVMVSNSGGIQLIQTVAMANQSGTSNSIQPPRN</sequence>
<evidence type="ECO:0000256" key="8">
    <source>
        <dbReference type="ARBA" id="ARBA00023125"/>
    </source>
</evidence>
<evidence type="ECO:0000256" key="1">
    <source>
        <dbReference type="ARBA" id="ARBA00004123"/>
    </source>
</evidence>
<dbReference type="GO" id="GO:0003690">
    <property type="term" value="F:double-stranded DNA binding"/>
    <property type="evidence" value="ECO:0007669"/>
    <property type="project" value="UniProtKB-ARBA"/>
</dbReference>
<evidence type="ECO:0000313" key="13">
    <source>
        <dbReference type="EMBL" id="CBY23099.1"/>
    </source>
</evidence>